<accession>A0A2T1C4A9</accession>
<dbReference type="Proteomes" id="UP000238762">
    <property type="component" value="Unassembled WGS sequence"/>
</dbReference>
<name>A0A2T1C4A9_9CYAN</name>
<feature type="domain" description="Paired" evidence="2">
    <location>
        <begin position="1"/>
        <end position="110"/>
    </location>
</feature>
<dbReference type="Pfam" id="PF13565">
    <property type="entry name" value="HTH_32"/>
    <property type="match status" value="1"/>
</dbReference>
<keyword evidence="4" id="KW-1185">Reference proteome</keyword>
<dbReference type="Gene3D" id="1.10.10.10">
    <property type="entry name" value="Winged helix-like DNA-binding domain superfamily/Winged helix DNA-binding domain"/>
    <property type="match status" value="1"/>
</dbReference>
<dbReference type="InterPro" id="IPR001523">
    <property type="entry name" value="Paired_dom"/>
</dbReference>
<evidence type="ECO:0000256" key="1">
    <source>
        <dbReference type="ARBA" id="ARBA00022724"/>
    </source>
</evidence>
<dbReference type="InterPro" id="IPR036388">
    <property type="entry name" value="WH-like_DNA-bd_sf"/>
</dbReference>
<reference evidence="3 4" key="1">
    <citation type="submission" date="2018-02" db="EMBL/GenBank/DDBJ databases">
        <authorList>
            <person name="Cohen D.B."/>
            <person name="Kent A.D."/>
        </authorList>
    </citation>
    <scope>NUCLEOTIDE SEQUENCE [LARGE SCALE GENOMIC DNA]</scope>
    <source>
        <strain evidence="3 4">CCAP 1448/3</strain>
    </source>
</reference>
<dbReference type="EMBL" id="PVWJ01000040">
    <property type="protein sequence ID" value="PSB03122.1"/>
    <property type="molecule type" value="Genomic_DNA"/>
</dbReference>
<dbReference type="GO" id="GO:0003677">
    <property type="term" value="F:DNA binding"/>
    <property type="evidence" value="ECO:0007669"/>
    <property type="project" value="InterPro"/>
</dbReference>
<evidence type="ECO:0000259" key="2">
    <source>
        <dbReference type="PROSITE" id="PS51057"/>
    </source>
</evidence>
<proteinExistence type="predicted"/>
<dbReference type="GO" id="GO:0006355">
    <property type="term" value="P:regulation of DNA-templated transcription"/>
    <property type="evidence" value="ECO:0007669"/>
    <property type="project" value="InterPro"/>
</dbReference>
<dbReference type="AlphaFoldDB" id="A0A2T1C4A9"/>
<dbReference type="SUPFAM" id="SSF46689">
    <property type="entry name" value="Homeodomain-like"/>
    <property type="match status" value="1"/>
</dbReference>
<evidence type="ECO:0000313" key="4">
    <source>
        <dbReference type="Proteomes" id="UP000238762"/>
    </source>
</evidence>
<reference evidence="3 4" key="2">
    <citation type="submission" date="2018-03" db="EMBL/GenBank/DDBJ databases">
        <title>The ancient ancestry and fast evolution of plastids.</title>
        <authorList>
            <person name="Moore K.R."/>
            <person name="Magnabosco C."/>
            <person name="Momper L."/>
            <person name="Gold D.A."/>
            <person name="Bosak T."/>
            <person name="Fournier G.P."/>
        </authorList>
    </citation>
    <scope>NUCLEOTIDE SEQUENCE [LARGE SCALE GENOMIC DNA]</scope>
    <source>
        <strain evidence="3 4">CCAP 1448/3</strain>
    </source>
</reference>
<dbReference type="OrthoDB" id="427021at2"/>
<organism evidence="3 4">
    <name type="scientific">Merismopedia glauca CCAP 1448/3</name>
    <dbReference type="NCBI Taxonomy" id="1296344"/>
    <lineage>
        <taxon>Bacteria</taxon>
        <taxon>Bacillati</taxon>
        <taxon>Cyanobacteriota</taxon>
        <taxon>Cyanophyceae</taxon>
        <taxon>Synechococcales</taxon>
        <taxon>Merismopediaceae</taxon>
        <taxon>Merismopedia</taxon>
    </lineage>
</organism>
<keyword evidence="1" id="KW-0563">Paired box</keyword>
<sequence length="117" mass="13714">MKPYSIDIRQKILETKLETQESDEEIAMRFRVSRSFVNKLVRKYKQTGSLEPLPHRGGASRKLTPEEIEIVIQLVKNDCDATLKQLRDRLNQKKGTKVSISTISRLLKRLMLRYNQK</sequence>
<evidence type="ECO:0000313" key="3">
    <source>
        <dbReference type="EMBL" id="PSB03122.1"/>
    </source>
</evidence>
<dbReference type="RefSeq" id="WP_106288491.1">
    <property type="nucleotide sequence ID" value="NZ_CAWNTC010000016.1"/>
</dbReference>
<comment type="caution">
    <text evidence="3">The sequence shown here is derived from an EMBL/GenBank/DDBJ whole genome shotgun (WGS) entry which is preliminary data.</text>
</comment>
<gene>
    <name evidence="3" type="ORF">C7B64_09940</name>
</gene>
<protein>
    <submittedName>
        <fullName evidence="3">Transposase</fullName>
    </submittedName>
</protein>
<dbReference type="InterPro" id="IPR009057">
    <property type="entry name" value="Homeodomain-like_sf"/>
</dbReference>
<dbReference type="PROSITE" id="PS51057">
    <property type="entry name" value="PAIRED_2"/>
    <property type="match status" value="1"/>
</dbReference>